<accession>A0A9P4Z2E0</accession>
<dbReference type="RefSeq" id="XP_035324843.1">
    <property type="nucleotide sequence ID" value="XM_035463419.1"/>
</dbReference>
<organism evidence="1 2">
    <name type="scientific">Geosmithia morbida</name>
    <dbReference type="NCBI Taxonomy" id="1094350"/>
    <lineage>
        <taxon>Eukaryota</taxon>
        <taxon>Fungi</taxon>
        <taxon>Dikarya</taxon>
        <taxon>Ascomycota</taxon>
        <taxon>Pezizomycotina</taxon>
        <taxon>Sordariomycetes</taxon>
        <taxon>Hypocreomycetidae</taxon>
        <taxon>Hypocreales</taxon>
        <taxon>Bionectriaceae</taxon>
        <taxon>Geosmithia</taxon>
    </lineage>
</organism>
<keyword evidence="2" id="KW-1185">Reference proteome</keyword>
<comment type="caution">
    <text evidence="1">The sequence shown here is derived from an EMBL/GenBank/DDBJ whole genome shotgun (WGS) entry which is preliminary data.</text>
</comment>
<dbReference type="AlphaFoldDB" id="A0A9P4Z2E0"/>
<reference evidence="1" key="1">
    <citation type="submission" date="2020-03" db="EMBL/GenBank/DDBJ databases">
        <title>Site-based positive gene gene selection in Geosmithia morbida across the United States reveals a broad range of putative effectors and factors for local host and environmental adapation.</title>
        <authorList>
            <person name="Onufrak A."/>
            <person name="Murdoch R.W."/>
            <person name="Gazis R."/>
            <person name="Huff M."/>
            <person name="Staton M."/>
            <person name="Klingeman W."/>
            <person name="Hadziabdic D."/>
        </authorList>
    </citation>
    <scope>NUCLEOTIDE SEQUENCE</scope>
    <source>
        <strain evidence="1">1262</strain>
    </source>
</reference>
<dbReference type="EMBL" id="JAANYQ010000002">
    <property type="protein sequence ID" value="KAF4126191.1"/>
    <property type="molecule type" value="Genomic_DNA"/>
</dbReference>
<dbReference type="OrthoDB" id="3525185at2759"/>
<name>A0A9P4Z2E0_9HYPO</name>
<evidence type="ECO:0000313" key="2">
    <source>
        <dbReference type="Proteomes" id="UP000749293"/>
    </source>
</evidence>
<evidence type="ECO:0000313" key="1">
    <source>
        <dbReference type="EMBL" id="KAF4126191.1"/>
    </source>
</evidence>
<dbReference type="PANTHER" id="PTHR38791">
    <property type="entry name" value="ZN(II)2CYS6 TRANSCRIPTION FACTOR (EUROFUNG)-RELATED-RELATED"/>
    <property type="match status" value="1"/>
</dbReference>
<proteinExistence type="predicted"/>
<protein>
    <submittedName>
        <fullName evidence="1">Uncharacterized protein</fullName>
    </submittedName>
</protein>
<dbReference type="GeneID" id="55967667"/>
<gene>
    <name evidence="1" type="ORF">GMORB2_1437</name>
</gene>
<sequence>MVNHGVSRACRTYSGLSCNVCIRAGRICLGYESEGDLVFRHHRAARFDVLVSSPPRQLPVGDDYFVAHAVELFRREYCVRPAVAELSRGYLQGVSRLLRQEDGDAIRACKAMVLRSLGERQNRPGLIERAHDLYHGSIQSLRARVSDETFIQSPKALAVITLCGLYEISGQK</sequence>
<dbReference type="InterPro" id="IPR053175">
    <property type="entry name" value="DHMBA_Reg_Transcription_Factor"/>
</dbReference>
<dbReference type="PANTHER" id="PTHR38791:SF5">
    <property type="entry name" value="TRANSCRIPTION FACTOR DBAG-RELATED"/>
    <property type="match status" value="1"/>
</dbReference>
<dbReference type="Proteomes" id="UP000749293">
    <property type="component" value="Unassembled WGS sequence"/>
</dbReference>